<evidence type="ECO:0000313" key="2">
    <source>
        <dbReference type="EMBL" id="ADB35258.1"/>
    </source>
</evidence>
<dbReference type="EMBL" id="CP001736">
    <property type="protein sequence ID" value="ADB35258.1"/>
    <property type="molecule type" value="Genomic_DNA"/>
</dbReference>
<accession>D2PVL8</accession>
<feature type="compositionally biased region" description="Basic residues" evidence="1">
    <location>
        <begin position="41"/>
        <end position="50"/>
    </location>
</feature>
<dbReference type="KEGG" id="kfl:Kfla_6255"/>
<dbReference type="RefSeq" id="WP_012923811.1">
    <property type="nucleotide sequence ID" value="NC_013729.1"/>
</dbReference>
<dbReference type="HOGENOM" id="CLU_3008410_0_0_11"/>
<keyword evidence="3" id="KW-1185">Reference proteome</keyword>
<reference evidence="2 3" key="2">
    <citation type="journal article" date="2010" name="Stand. Genomic Sci.">
        <title>Complete genome sequence of Kribbella flavida type strain (IFO 14399).</title>
        <authorList>
            <person name="Pukall R."/>
            <person name="Lapidus A."/>
            <person name="Glavina Del Rio T."/>
            <person name="Copeland A."/>
            <person name="Tice H."/>
            <person name="Cheng J.-F."/>
            <person name="Lucas S."/>
            <person name="Chen F."/>
            <person name="Nolan M."/>
            <person name="LaButti K."/>
            <person name="Pati A."/>
            <person name="Ivanova N."/>
            <person name="Mavrommatis K."/>
            <person name="Mikhailova N."/>
            <person name="Pitluck S."/>
            <person name="Bruce D."/>
            <person name="Goodwin L."/>
            <person name="Land M."/>
            <person name="Hauser L."/>
            <person name="Chang Y.-J."/>
            <person name="Jeffries C.D."/>
            <person name="Chen A."/>
            <person name="Palaniappan K."/>
            <person name="Chain P."/>
            <person name="Rohde M."/>
            <person name="Goeker M."/>
            <person name="Bristow J."/>
            <person name="Eisen J.A."/>
            <person name="Markowitz V."/>
            <person name="Hugenholtz P."/>
            <person name="Kyrpides N.C."/>
            <person name="Klenk H.-P."/>
            <person name="Brettin T."/>
        </authorList>
    </citation>
    <scope>NUCLEOTIDE SEQUENCE [LARGE SCALE GENOMIC DNA]</scope>
    <source>
        <strain evidence="3">DSM 17836 / JCM 10339 / NBRC 14399</strain>
    </source>
</reference>
<evidence type="ECO:0000256" key="1">
    <source>
        <dbReference type="SAM" id="MobiDB-lite"/>
    </source>
</evidence>
<feature type="region of interest" description="Disordered" evidence="1">
    <location>
        <begin position="29"/>
        <end position="56"/>
    </location>
</feature>
<sequence length="56" mass="6532">MSIFISQQSIQAETSYRQERIKRDFRAFARKQRTAPGQHHAAPRHARRSLRPNTAA</sequence>
<dbReference type="STRING" id="479435.Kfla_6255"/>
<dbReference type="Proteomes" id="UP000007967">
    <property type="component" value="Chromosome"/>
</dbReference>
<name>D2PVL8_KRIFD</name>
<evidence type="ECO:0000313" key="3">
    <source>
        <dbReference type="Proteomes" id="UP000007967"/>
    </source>
</evidence>
<protein>
    <submittedName>
        <fullName evidence="2">Uncharacterized protein</fullName>
    </submittedName>
</protein>
<proteinExistence type="predicted"/>
<organism evidence="2 3">
    <name type="scientific">Kribbella flavida (strain DSM 17836 / JCM 10339 / NBRC 14399)</name>
    <dbReference type="NCBI Taxonomy" id="479435"/>
    <lineage>
        <taxon>Bacteria</taxon>
        <taxon>Bacillati</taxon>
        <taxon>Actinomycetota</taxon>
        <taxon>Actinomycetes</taxon>
        <taxon>Propionibacteriales</taxon>
        <taxon>Kribbellaceae</taxon>
        <taxon>Kribbella</taxon>
    </lineage>
</organism>
<reference evidence="3" key="1">
    <citation type="submission" date="2009-09" db="EMBL/GenBank/DDBJ databases">
        <title>The complete genome of Kribbella flavida DSM 17836.</title>
        <authorList>
            <consortium name="US DOE Joint Genome Institute (JGI-PGF)"/>
            <person name="Lucas S."/>
            <person name="Copeland A."/>
            <person name="Lapidus A."/>
            <person name="Glavina del Rio T."/>
            <person name="Dalin E."/>
            <person name="Tice H."/>
            <person name="Bruce D."/>
            <person name="Goodwin L."/>
            <person name="Pitluck S."/>
            <person name="Kyrpides N."/>
            <person name="Mavromatis K."/>
            <person name="Ivanova N."/>
            <person name="Saunders E."/>
            <person name="Brettin T."/>
            <person name="Detter J.C."/>
            <person name="Han C."/>
            <person name="Larimer F."/>
            <person name="Land M."/>
            <person name="Hauser L."/>
            <person name="Markowitz V."/>
            <person name="Cheng J.-F."/>
            <person name="Hugenholtz P."/>
            <person name="Woyke T."/>
            <person name="Wu D."/>
            <person name="Pukall R."/>
            <person name="Klenk H.-P."/>
            <person name="Eisen J.A."/>
        </authorList>
    </citation>
    <scope>NUCLEOTIDE SEQUENCE [LARGE SCALE GENOMIC DNA]</scope>
    <source>
        <strain evidence="3">DSM 17836 / JCM 10339 / NBRC 14399</strain>
    </source>
</reference>
<gene>
    <name evidence="2" type="ordered locus">Kfla_6255</name>
</gene>
<dbReference type="AlphaFoldDB" id="D2PVL8"/>
<dbReference type="OrthoDB" id="3831012at2"/>